<evidence type="ECO:0000256" key="1">
    <source>
        <dbReference type="SAM" id="MobiDB-lite"/>
    </source>
</evidence>
<reference evidence="2" key="1">
    <citation type="journal article" date="2019" name="Sci. Rep.">
        <title>Draft genome of Tanacetum cinerariifolium, the natural source of mosquito coil.</title>
        <authorList>
            <person name="Yamashiro T."/>
            <person name="Shiraishi A."/>
            <person name="Satake H."/>
            <person name="Nakayama K."/>
        </authorList>
    </citation>
    <scope>NUCLEOTIDE SEQUENCE</scope>
</reference>
<comment type="caution">
    <text evidence="2">The sequence shown here is derived from an EMBL/GenBank/DDBJ whole genome shotgun (WGS) entry which is preliminary data.</text>
</comment>
<feature type="non-terminal residue" evidence="2">
    <location>
        <position position="113"/>
    </location>
</feature>
<dbReference type="AlphaFoldDB" id="A0A699WQR1"/>
<organism evidence="2">
    <name type="scientific">Tanacetum cinerariifolium</name>
    <name type="common">Dalmatian daisy</name>
    <name type="synonym">Chrysanthemum cinerariifolium</name>
    <dbReference type="NCBI Taxonomy" id="118510"/>
    <lineage>
        <taxon>Eukaryota</taxon>
        <taxon>Viridiplantae</taxon>
        <taxon>Streptophyta</taxon>
        <taxon>Embryophyta</taxon>
        <taxon>Tracheophyta</taxon>
        <taxon>Spermatophyta</taxon>
        <taxon>Magnoliopsida</taxon>
        <taxon>eudicotyledons</taxon>
        <taxon>Gunneridae</taxon>
        <taxon>Pentapetalae</taxon>
        <taxon>asterids</taxon>
        <taxon>campanulids</taxon>
        <taxon>Asterales</taxon>
        <taxon>Asteraceae</taxon>
        <taxon>Asteroideae</taxon>
        <taxon>Anthemideae</taxon>
        <taxon>Anthemidinae</taxon>
        <taxon>Tanacetum</taxon>
    </lineage>
</organism>
<sequence length="113" mass="12208">RQERRPQQLGLPLGEDDGRQIEARAHRGRREARLVAARLARPHHQRIDPREQAGGGGHAVAARHQRKLKARGVGLRRAPEVNGAAQQQGLHLGAPRNGLAGAGIEHAASYEGP</sequence>
<gene>
    <name evidence="2" type="ORF">Tci_922041</name>
</gene>
<feature type="region of interest" description="Disordered" evidence="1">
    <location>
        <begin position="40"/>
        <end position="67"/>
    </location>
</feature>
<dbReference type="EMBL" id="BKCJ011752279">
    <property type="protein sequence ID" value="GFD50072.1"/>
    <property type="molecule type" value="Genomic_DNA"/>
</dbReference>
<proteinExistence type="predicted"/>
<protein>
    <submittedName>
        <fullName evidence="2">Uncharacterized protein</fullName>
    </submittedName>
</protein>
<name>A0A699WQR1_TANCI</name>
<accession>A0A699WQR1</accession>
<feature type="non-terminal residue" evidence="2">
    <location>
        <position position="1"/>
    </location>
</feature>
<evidence type="ECO:0000313" key="2">
    <source>
        <dbReference type="EMBL" id="GFD50072.1"/>
    </source>
</evidence>